<dbReference type="InterPro" id="IPR029063">
    <property type="entry name" value="SAM-dependent_MTases_sf"/>
</dbReference>
<dbReference type="OrthoDB" id="1157001at2"/>
<evidence type="ECO:0000313" key="2">
    <source>
        <dbReference type="EMBL" id="REE82872.1"/>
    </source>
</evidence>
<name>A0A3D9S2K4_9FLAO</name>
<protein>
    <submittedName>
        <fullName evidence="2">Uncharacterized protein</fullName>
    </submittedName>
</protein>
<dbReference type="SUPFAM" id="SSF53335">
    <property type="entry name" value="S-adenosyl-L-methionine-dependent methyltransferases"/>
    <property type="match status" value="1"/>
</dbReference>
<keyword evidence="1" id="KW-0472">Membrane</keyword>
<sequence length="300" mass="34558">MDTEKGRNDIEFENGKALGTYWAALCLDGLLRTRQFIRGINEAIKEKTNNKKPIHILYAGTGPFATLILPFIFRYSKQDIKYTFLEINPFSFKLLKNVILKLGLEEYNISLINSDATKYQVDSKNEPDIIISETMQNALAKEQQVPIFLNLMRQVKNETIFIPEKINLFIGLKKAEIPLEEIQSKDYKKEMKVFEVSKESMFPSNNLNKATATEVSFTKKQTIIRNEKLKGFNQIVIITEIQVYKNEKIEINESGLTTPLFIKDIPNDLKSSISIDTQYIISSEPKLEYKITYHTPNQLA</sequence>
<evidence type="ECO:0000313" key="3">
    <source>
        <dbReference type="Proteomes" id="UP000256429"/>
    </source>
</evidence>
<keyword evidence="3" id="KW-1185">Reference proteome</keyword>
<gene>
    <name evidence="2" type="ORF">BX611_0147</name>
</gene>
<dbReference type="EMBL" id="QTTQ01000009">
    <property type="protein sequence ID" value="REE82872.1"/>
    <property type="molecule type" value="Genomic_DNA"/>
</dbReference>
<keyword evidence="1" id="KW-0812">Transmembrane</keyword>
<feature type="transmembrane region" description="Helical" evidence="1">
    <location>
        <begin position="54"/>
        <end position="73"/>
    </location>
</feature>
<dbReference type="AlphaFoldDB" id="A0A3D9S2K4"/>
<dbReference type="Proteomes" id="UP000256429">
    <property type="component" value="Unassembled WGS sequence"/>
</dbReference>
<organism evidence="2 3">
    <name type="scientific">Lutibacter oceani</name>
    <dbReference type="NCBI Taxonomy" id="1853311"/>
    <lineage>
        <taxon>Bacteria</taxon>
        <taxon>Pseudomonadati</taxon>
        <taxon>Bacteroidota</taxon>
        <taxon>Flavobacteriia</taxon>
        <taxon>Flavobacteriales</taxon>
        <taxon>Flavobacteriaceae</taxon>
        <taxon>Lutibacter</taxon>
    </lineage>
</organism>
<proteinExistence type="predicted"/>
<dbReference type="RefSeq" id="WP_115877576.1">
    <property type="nucleotide sequence ID" value="NZ_QTTQ01000009.1"/>
</dbReference>
<keyword evidence="1" id="KW-1133">Transmembrane helix</keyword>
<dbReference type="Gene3D" id="3.40.50.150">
    <property type="entry name" value="Vaccinia Virus protein VP39"/>
    <property type="match status" value="1"/>
</dbReference>
<evidence type="ECO:0000256" key="1">
    <source>
        <dbReference type="SAM" id="Phobius"/>
    </source>
</evidence>
<dbReference type="CDD" id="cd02440">
    <property type="entry name" value="AdoMet_MTases"/>
    <property type="match status" value="1"/>
</dbReference>
<accession>A0A3D9S2K4</accession>
<reference evidence="2 3" key="1">
    <citation type="submission" date="2018-08" db="EMBL/GenBank/DDBJ databases">
        <title>Genomic Encyclopedia of Type Strains, Phase III (KMG-III): the genomes of soil and plant-associated and newly described type strains.</title>
        <authorList>
            <person name="Whitman W."/>
        </authorList>
    </citation>
    <scope>NUCLEOTIDE SEQUENCE [LARGE SCALE GENOMIC DNA]</scope>
    <source>
        <strain evidence="2 3">325-5</strain>
    </source>
</reference>
<comment type="caution">
    <text evidence="2">The sequence shown here is derived from an EMBL/GenBank/DDBJ whole genome shotgun (WGS) entry which is preliminary data.</text>
</comment>